<sequence>MATDPRTDTARPDSARMTPPASPRRRRGLIWIGLLVVAVAVVLALAVY</sequence>
<keyword evidence="2" id="KW-0472">Membrane</keyword>
<evidence type="ECO:0000313" key="4">
    <source>
        <dbReference type="Proteomes" id="UP000005258"/>
    </source>
</evidence>
<feature type="transmembrane region" description="Helical" evidence="2">
    <location>
        <begin position="28"/>
        <end position="47"/>
    </location>
</feature>
<evidence type="ECO:0000256" key="1">
    <source>
        <dbReference type="SAM" id="MobiDB-lite"/>
    </source>
</evidence>
<dbReference type="EMBL" id="CP003237">
    <property type="protein sequence ID" value="AFK55814.1"/>
    <property type="molecule type" value="Genomic_DNA"/>
</dbReference>
<feature type="region of interest" description="Disordered" evidence="1">
    <location>
        <begin position="1"/>
        <end position="23"/>
    </location>
</feature>
<keyword evidence="3" id="KW-0614">Plasmid</keyword>
<dbReference type="HOGENOM" id="CLU_3158897_0_0_5"/>
<dbReference type="Proteomes" id="UP000005258">
    <property type="component" value="Plasmid pTM1"/>
</dbReference>
<gene>
    <name evidence="3" type="ordered locus">TMO_a0411</name>
</gene>
<geneLocation type="plasmid" evidence="3 4">
    <name>pTM1</name>
</geneLocation>
<accession>I3TSS6</accession>
<reference evidence="3 4" key="1">
    <citation type="journal article" date="2012" name="J. Am. Chem. Soc.">
        <title>Bacterial biosynthesis and maturation of the didemnin anti-cancer agents.</title>
        <authorList>
            <person name="Xu Y."/>
            <person name="Kersten R.D."/>
            <person name="Nam S.J."/>
            <person name="Lu L."/>
            <person name="Al-Suwailem A.M."/>
            <person name="Zheng H."/>
            <person name="Fenical W."/>
            <person name="Dorrestein P.C."/>
            <person name="Moore B.S."/>
            <person name="Qian P.Y."/>
        </authorList>
    </citation>
    <scope>NUCLEOTIDE SEQUENCE [LARGE SCALE GENOMIC DNA]</scope>
    <source>
        <strain evidence="3 4">KA081020-065</strain>
    </source>
</reference>
<evidence type="ECO:0000313" key="3">
    <source>
        <dbReference type="EMBL" id="AFK55814.1"/>
    </source>
</evidence>
<feature type="compositionally biased region" description="Basic and acidic residues" evidence="1">
    <location>
        <begin position="1"/>
        <end position="14"/>
    </location>
</feature>
<dbReference type="RefSeq" id="WP_014747491.1">
    <property type="nucleotide sequence ID" value="NC_017957.2"/>
</dbReference>
<dbReference type="AlphaFoldDB" id="I3TSS6"/>
<proteinExistence type="predicted"/>
<keyword evidence="4" id="KW-1185">Reference proteome</keyword>
<keyword evidence="2" id="KW-1133">Transmembrane helix</keyword>
<protein>
    <submittedName>
        <fullName evidence="3">Uncharacterized protein</fullName>
    </submittedName>
</protein>
<keyword evidence="2" id="KW-0812">Transmembrane</keyword>
<dbReference type="KEGG" id="tmo:TMO_a0411"/>
<name>I3TSS6_TISMK</name>
<evidence type="ECO:0000256" key="2">
    <source>
        <dbReference type="SAM" id="Phobius"/>
    </source>
</evidence>
<organism evidence="3 4">
    <name type="scientific">Tistrella mobilis (strain KA081020-065)</name>
    <dbReference type="NCBI Taxonomy" id="1110502"/>
    <lineage>
        <taxon>Bacteria</taxon>
        <taxon>Pseudomonadati</taxon>
        <taxon>Pseudomonadota</taxon>
        <taxon>Alphaproteobacteria</taxon>
        <taxon>Geminicoccales</taxon>
        <taxon>Geminicoccaceae</taxon>
        <taxon>Tistrella</taxon>
    </lineage>
</organism>